<reference evidence="2 3" key="1">
    <citation type="submission" date="2021-03" db="EMBL/GenBank/DDBJ databases">
        <authorList>
            <person name="Grouzdev D.S."/>
        </authorList>
    </citation>
    <scope>NUCLEOTIDE SEQUENCE [LARGE SCALE GENOMIC DNA]</scope>
    <source>
        <strain evidence="2 3">M50-1</strain>
    </source>
</reference>
<feature type="transmembrane region" description="Helical" evidence="1">
    <location>
        <begin position="75"/>
        <end position="92"/>
    </location>
</feature>
<keyword evidence="3" id="KW-1185">Reference proteome</keyword>
<dbReference type="RefSeq" id="WP_135478014.1">
    <property type="nucleotide sequence ID" value="NZ_SIJK02000014.1"/>
</dbReference>
<proteinExistence type="predicted"/>
<protein>
    <submittedName>
        <fullName evidence="2">Uncharacterized protein</fullName>
    </submittedName>
</protein>
<dbReference type="EMBL" id="SIJK02000014">
    <property type="protein sequence ID" value="MBP1465998.1"/>
    <property type="molecule type" value="Genomic_DNA"/>
</dbReference>
<name>A0ABS4D990_9CHLR</name>
<organism evidence="2 3">
    <name type="scientific">Candidatus Chloroploca mongolica</name>
    <dbReference type="NCBI Taxonomy" id="2528176"/>
    <lineage>
        <taxon>Bacteria</taxon>
        <taxon>Bacillati</taxon>
        <taxon>Chloroflexota</taxon>
        <taxon>Chloroflexia</taxon>
        <taxon>Chloroflexales</taxon>
        <taxon>Chloroflexineae</taxon>
        <taxon>Oscillochloridaceae</taxon>
        <taxon>Candidatus Chloroploca</taxon>
    </lineage>
</organism>
<evidence type="ECO:0000313" key="2">
    <source>
        <dbReference type="EMBL" id="MBP1465998.1"/>
    </source>
</evidence>
<keyword evidence="1" id="KW-1133">Transmembrane helix</keyword>
<gene>
    <name evidence="2" type="ORF">EYB53_009810</name>
</gene>
<evidence type="ECO:0000256" key="1">
    <source>
        <dbReference type="SAM" id="Phobius"/>
    </source>
</evidence>
<comment type="caution">
    <text evidence="2">The sequence shown here is derived from an EMBL/GenBank/DDBJ whole genome shotgun (WGS) entry which is preliminary data.</text>
</comment>
<evidence type="ECO:0000313" key="3">
    <source>
        <dbReference type="Proteomes" id="UP001193081"/>
    </source>
</evidence>
<dbReference type="Proteomes" id="UP001193081">
    <property type="component" value="Unassembled WGS sequence"/>
</dbReference>
<sequence>MHNFLRKAGYVLANMVVMVILHGNSKQFWPKIPYLSLRNEGTPEHMRLLLHTTTIVTAGEALIGQMPRERWLPRAIVLGLIPASLPLLLFFGQKVLRLQGQAAEVYNLALVPILPIASTLLEDAITGSLATIDHAPEDQADYSHLV</sequence>
<keyword evidence="1" id="KW-0472">Membrane</keyword>
<keyword evidence="1" id="KW-0812">Transmembrane</keyword>
<accession>A0ABS4D990</accession>